<dbReference type="AlphaFoldDB" id="A0A9X1U0X7"/>
<evidence type="ECO:0000313" key="1">
    <source>
        <dbReference type="EMBL" id="MCG2419389.1"/>
    </source>
</evidence>
<comment type="caution">
    <text evidence="1">The sequence shown here is derived from an EMBL/GenBank/DDBJ whole genome shotgun (WGS) entry which is preliminary data.</text>
</comment>
<dbReference type="RefSeq" id="WP_237603178.1">
    <property type="nucleotide sequence ID" value="NZ_JAIRBA010000018.1"/>
</dbReference>
<accession>A0A9X1U0X7</accession>
<gene>
    <name evidence="1" type="ORF">K8089_10170</name>
</gene>
<keyword evidence="2" id="KW-1185">Reference proteome</keyword>
<dbReference type="EMBL" id="JAIRBA010000018">
    <property type="protein sequence ID" value="MCG2419389.1"/>
    <property type="molecule type" value="Genomic_DNA"/>
</dbReference>
<dbReference type="Proteomes" id="UP001139461">
    <property type="component" value="Unassembled WGS sequence"/>
</dbReference>
<proteinExistence type="predicted"/>
<protein>
    <recommendedName>
        <fullName evidence="3">DNA-binding response regulator, NarL/FixJ family, contains REC and HTH domains</fullName>
    </recommendedName>
</protein>
<name>A0A9X1U0X7_9FLAO</name>
<reference evidence="1" key="1">
    <citation type="submission" date="2021-09" db="EMBL/GenBank/DDBJ databases">
        <title>Genome of Aequorivita sp. strain F47161.</title>
        <authorList>
            <person name="Wang Y."/>
        </authorList>
    </citation>
    <scope>NUCLEOTIDE SEQUENCE</scope>
    <source>
        <strain evidence="1">F47161</strain>
    </source>
</reference>
<evidence type="ECO:0008006" key="3">
    <source>
        <dbReference type="Google" id="ProtNLM"/>
    </source>
</evidence>
<sequence length="226" mass="25897">MESEVRNIWLVSDMAFYMDAYRTAFEKIEESWMYCSFEITEHNSADAAMSCMESLDSNSSIDILFLQISNGIGIKPTKDDGSVFGCTFRNRFSESTIILGTNFSQNYNIWNLIRQIKPQALISEDSNTPSELPSQITQALKNPPYMCDTFKQAIMTHLQREVDLDRLELSMLYELSKGIRMAELPNILNMSISTLEKRKKRLKVQFDVVDGDDWALIQKARESGSL</sequence>
<organism evidence="1 2">
    <name type="scientific">Aequorivita vitellina</name>
    <dbReference type="NCBI Taxonomy" id="2874475"/>
    <lineage>
        <taxon>Bacteria</taxon>
        <taxon>Pseudomonadati</taxon>
        <taxon>Bacteroidota</taxon>
        <taxon>Flavobacteriia</taxon>
        <taxon>Flavobacteriales</taxon>
        <taxon>Flavobacteriaceae</taxon>
        <taxon>Aequorivita</taxon>
    </lineage>
</organism>
<evidence type="ECO:0000313" key="2">
    <source>
        <dbReference type="Proteomes" id="UP001139461"/>
    </source>
</evidence>